<proteinExistence type="predicted"/>
<dbReference type="InterPro" id="IPR036890">
    <property type="entry name" value="HATPase_C_sf"/>
</dbReference>
<protein>
    <recommendedName>
        <fullName evidence="2">histidine kinase</fullName>
        <ecNumber evidence="2">2.7.13.3</ecNumber>
    </recommendedName>
</protein>
<feature type="transmembrane region" description="Helical" evidence="8">
    <location>
        <begin position="93"/>
        <end position="113"/>
    </location>
</feature>
<dbReference type="PANTHER" id="PTHR43047:SF72">
    <property type="entry name" value="OSMOSENSING HISTIDINE PROTEIN KINASE SLN1"/>
    <property type="match status" value="1"/>
</dbReference>
<sequence length="483" mass="53762">MKAWSPPGDWFTSQGREQRIKDYMVLSNGLIWQRQASFFAAAVLAAFYFDPLSVFACYSVVLLTEMLDQILGAQAKSWDGVDPVFGRKLLKRIAANTAISALAISVFIANIAVQQNAGGQFTSLFFLFSASLFAAMYNSQMIGILILRLSIYSVTFLFIAFLDVLRFAPPITSPIWLQFFTIMFVLYFIVDNSAKFYRGYQDRLQQMKLIEEENERTKAALEIKSQFLSTVSHELRTPLTSIIGSLELVNNGVLGEMPQNFKPVIDMATKNSRRLANLIDDLLDLQKIEAGEIDFQMEPICSNDLAREAIDSISGYASMLGISLELHVCKDECQIMGDRKRLIQVMNNLLSNALKFSKDDDAVKVFVENVGSRVRISVEDKGAGIPDFAEERVFGKFSQLDSSDVRRVGGTGLGLNISKQIVESHNAEIGYVSALGVGSTFHVDFERLEVMDRDEANVENMSEIYSCDAGESADSAPETRKAS</sequence>
<evidence type="ECO:0000256" key="5">
    <source>
        <dbReference type="ARBA" id="ARBA00022777"/>
    </source>
</evidence>
<dbReference type="Pfam" id="PF02518">
    <property type="entry name" value="HATPase_c"/>
    <property type="match status" value="1"/>
</dbReference>
<comment type="catalytic activity">
    <reaction evidence="1">
        <text>ATP + protein L-histidine = ADP + protein N-phospho-L-histidine.</text>
        <dbReference type="EC" id="2.7.13.3"/>
    </reaction>
</comment>
<dbReference type="PATRIC" id="fig|1641875.4.peg.600"/>
<dbReference type="FunFam" id="3.30.565.10:FF:000006">
    <property type="entry name" value="Sensor histidine kinase WalK"/>
    <property type="match status" value="1"/>
</dbReference>
<comment type="caution">
    <text evidence="10">The sequence shown here is derived from an EMBL/GenBank/DDBJ whole genome shotgun (WGS) entry which is preliminary data.</text>
</comment>
<evidence type="ECO:0000256" key="8">
    <source>
        <dbReference type="SAM" id="Phobius"/>
    </source>
</evidence>
<feature type="transmembrane region" description="Helical" evidence="8">
    <location>
        <begin position="119"/>
        <end position="137"/>
    </location>
</feature>
<dbReference type="SUPFAM" id="SSF55874">
    <property type="entry name" value="ATPase domain of HSP90 chaperone/DNA topoisomerase II/histidine kinase"/>
    <property type="match status" value="1"/>
</dbReference>
<dbReference type="PRINTS" id="PR00344">
    <property type="entry name" value="BCTRLSENSOR"/>
</dbReference>
<dbReference type="GO" id="GO:0009927">
    <property type="term" value="F:histidine phosphotransfer kinase activity"/>
    <property type="evidence" value="ECO:0007669"/>
    <property type="project" value="TreeGrafter"/>
</dbReference>
<dbReference type="CDD" id="cd00082">
    <property type="entry name" value="HisKA"/>
    <property type="match status" value="1"/>
</dbReference>
<keyword evidence="3" id="KW-0597">Phosphoprotein</keyword>
<name>A0A0T5NS86_9RHOB</name>
<keyword evidence="5 10" id="KW-0418">Kinase</keyword>
<feature type="transmembrane region" description="Helical" evidence="8">
    <location>
        <begin position="149"/>
        <end position="168"/>
    </location>
</feature>
<keyword evidence="7 8" id="KW-0472">Membrane</keyword>
<evidence type="ECO:0000256" key="2">
    <source>
        <dbReference type="ARBA" id="ARBA00012438"/>
    </source>
</evidence>
<dbReference type="STRING" id="1641875.XM53_13995"/>
<evidence type="ECO:0000259" key="9">
    <source>
        <dbReference type="PROSITE" id="PS50109"/>
    </source>
</evidence>
<keyword evidence="6" id="KW-0902">Two-component regulatory system</keyword>
<evidence type="ECO:0000313" key="10">
    <source>
        <dbReference type="EMBL" id="KRS11811.1"/>
    </source>
</evidence>
<dbReference type="Proteomes" id="UP000051295">
    <property type="component" value="Unassembled WGS sequence"/>
</dbReference>
<keyword evidence="11" id="KW-1185">Reference proteome</keyword>
<dbReference type="InterPro" id="IPR003661">
    <property type="entry name" value="HisK_dim/P_dom"/>
</dbReference>
<feature type="transmembrane region" description="Helical" evidence="8">
    <location>
        <begin position="38"/>
        <end position="63"/>
    </location>
</feature>
<dbReference type="InterPro" id="IPR003594">
    <property type="entry name" value="HATPase_dom"/>
</dbReference>
<dbReference type="Pfam" id="PF00512">
    <property type="entry name" value="HisKA"/>
    <property type="match status" value="1"/>
</dbReference>
<dbReference type="SMART" id="SM00387">
    <property type="entry name" value="HATPase_c"/>
    <property type="match status" value="1"/>
</dbReference>
<dbReference type="PROSITE" id="PS50109">
    <property type="entry name" value="HIS_KIN"/>
    <property type="match status" value="1"/>
</dbReference>
<dbReference type="InterPro" id="IPR036097">
    <property type="entry name" value="HisK_dim/P_sf"/>
</dbReference>
<evidence type="ECO:0000313" key="11">
    <source>
        <dbReference type="Proteomes" id="UP000051295"/>
    </source>
</evidence>
<accession>A0A0T5NS86</accession>
<keyword evidence="8" id="KW-1133">Transmembrane helix</keyword>
<dbReference type="EC" id="2.7.13.3" evidence="2"/>
<evidence type="ECO:0000256" key="3">
    <source>
        <dbReference type="ARBA" id="ARBA00022553"/>
    </source>
</evidence>
<evidence type="ECO:0000256" key="4">
    <source>
        <dbReference type="ARBA" id="ARBA00022679"/>
    </source>
</evidence>
<gene>
    <name evidence="10" type="ORF">XM53_13995</name>
</gene>
<reference evidence="10 11" key="1">
    <citation type="submission" date="2015-04" db="EMBL/GenBank/DDBJ databases">
        <title>The draft genome sequence of Roseovarius sp.R12b.</title>
        <authorList>
            <person name="Li G."/>
            <person name="Lai Q."/>
            <person name="Shao Z."/>
            <person name="Yan P."/>
        </authorList>
    </citation>
    <scope>NUCLEOTIDE SEQUENCE [LARGE SCALE GENOMIC DNA]</scope>
    <source>
        <strain evidence="10 11">R12B</strain>
    </source>
</reference>
<dbReference type="Gene3D" id="1.10.287.130">
    <property type="match status" value="1"/>
</dbReference>
<feature type="transmembrane region" description="Helical" evidence="8">
    <location>
        <begin position="174"/>
        <end position="190"/>
    </location>
</feature>
<dbReference type="GO" id="GO:0000155">
    <property type="term" value="F:phosphorelay sensor kinase activity"/>
    <property type="evidence" value="ECO:0007669"/>
    <property type="project" value="InterPro"/>
</dbReference>
<dbReference type="InterPro" id="IPR004358">
    <property type="entry name" value="Sig_transdc_His_kin-like_C"/>
</dbReference>
<keyword evidence="8" id="KW-0812">Transmembrane</keyword>
<feature type="domain" description="Histidine kinase" evidence="9">
    <location>
        <begin position="230"/>
        <end position="449"/>
    </location>
</feature>
<dbReference type="AlphaFoldDB" id="A0A0T5NS86"/>
<dbReference type="SUPFAM" id="SSF47384">
    <property type="entry name" value="Homodimeric domain of signal transducing histidine kinase"/>
    <property type="match status" value="1"/>
</dbReference>
<dbReference type="GO" id="GO:0005886">
    <property type="term" value="C:plasma membrane"/>
    <property type="evidence" value="ECO:0007669"/>
    <property type="project" value="TreeGrafter"/>
</dbReference>
<keyword evidence="4" id="KW-0808">Transferase</keyword>
<evidence type="ECO:0000256" key="7">
    <source>
        <dbReference type="ARBA" id="ARBA00023136"/>
    </source>
</evidence>
<dbReference type="Gene3D" id="3.30.565.10">
    <property type="entry name" value="Histidine kinase-like ATPase, C-terminal domain"/>
    <property type="match status" value="1"/>
</dbReference>
<dbReference type="SMART" id="SM00388">
    <property type="entry name" value="HisKA"/>
    <property type="match status" value="1"/>
</dbReference>
<dbReference type="EMBL" id="LAXJ01000016">
    <property type="protein sequence ID" value="KRS11811.1"/>
    <property type="molecule type" value="Genomic_DNA"/>
</dbReference>
<evidence type="ECO:0000256" key="6">
    <source>
        <dbReference type="ARBA" id="ARBA00023012"/>
    </source>
</evidence>
<organism evidence="10 11">
    <name type="scientific">Roseovarius atlanticus</name>
    <dbReference type="NCBI Taxonomy" id="1641875"/>
    <lineage>
        <taxon>Bacteria</taxon>
        <taxon>Pseudomonadati</taxon>
        <taxon>Pseudomonadota</taxon>
        <taxon>Alphaproteobacteria</taxon>
        <taxon>Rhodobacterales</taxon>
        <taxon>Roseobacteraceae</taxon>
        <taxon>Roseovarius</taxon>
    </lineage>
</organism>
<dbReference type="PANTHER" id="PTHR43047">
    <property type="entry name" value="TWO-COMPONENT HISTIDINE PROTEIN KINASE"/>
    <property type="match status" value="1"/>
</dbReference>
<evidence type="ECO:0000256" key="1">
    <source>
        <dbReference type="ARBA" id="ARBA00000085"/>
    </source>
</evidence>
<dbReference type="FunFam" id="1.10.287.130:FF:000001">
    <property type="entry name" value="Two-component sensor histidine kinase"/>
    <property type="match status" value="1"/>
</dbReference>
<dbReference type="InterPro" id="IPR005467">
    <property type="entry name" value="His_kinase_dom"/>
</dbReference>